<proteinExistence type="predicted"/>
<accession>I4BVS5</accession>
<evidence type="ECO:0000256" key="1">
    <source>
        <dbReference type="SAM" id="MobiDB-lite"/>
    </source>
</evidence>
<dbReference type="EMBL" id="CP003198">
    <property type="protein sequence ID" value="AFM21382.1"/>
    <property type="molecule type" value="Genomic_DNA"/>
</dbReference>
<evidence type="ECO:0000313" key="3">
    <source>
        <dbReference type="Proteomes" id="UP000006061"/>
    </source>
</evidence>
<gene>
    <name evidence="2" type="ordered locus">Anamo_0739</name>
</gene>
<protein>
    <submittedName>
        <fullName evidence="2">Uncharacterized protein</fullName>
    </submittedName>
</protein>
<dbReference type="PATRIC" id="fig|891968.3.peg.729"/>
<feature type="region of interest" description="Disordered" evidence="1">
    <location>
        <begin position="315"/>
        <end position="342"/>
    </location>
</feature>
<sequence>MSKEVFEDIYLEPLGEAEFVSLIPKLGFKVIKSGETLKSPPNLAANKVEIALRLNVVKNGYVALPLQAEGYDLDDAIKKFEGEKLLCPVGEALKVRKSYFDIDKVPLFQEFANLKTEDEIVEFANKYGTLQGKTSILVSLSTKSGVVYLESVSDWACEINLVRGALKLIEIYGNSSWGSDLKVIEVGKGGGLYNIEGTSFCVEGPPPKTGVDEGVFRLLLVRFFNGQLREHQSYPGYGFDSTGHFTSAIYPTNLASVIWLQLAQSFFGDAPNERMAKRCVRCGQWGKKDDMRKRRKGEYRGKYYHKRCYESFKKQNQRERKAEQEGRPLKKRRRKQFLIDSF</sequence>
<dbReference type="KEGG" id="amo:Anamo_0739"/>
<dbReference type="STRING" id="891968.Anamo_0739"/>
<keyword evidence="3" id="KW-1185">Reference proteome</keyword>
<evidence type="ECO:0000313" key="2">
    <source>
        <dbReference type="EMBL" id="AFM21382.1"/>
    </source>
</evidence>
<name>I4BVS5_ACEMN</name>
<dbReference type="AlphaFoldDB" id="I4BVS5"/>
<dbReference type="HOGENOM" id="CLU_810490_0_0_0"/>
<dbReference type="Proteomes" id="UP000006061">
    <property type="component" value="Chromosome"/>
</dbReference>
<reference evidence="3" key="1">
    <citation type="journal article" date="2013" name="Stand. Genomic Sci.">
        <title>Complete genome sequence of the moderate thermophile Anaerobaculum mobile type strain (NGA(T)).</title>
        <authorList>
            <person name="Mavromatis K."/>
            <person name="Stackebrandt E."/>
            <person name="Held B."/>
            <person name="Lapidus A."/>
            <person name="Nolan M."/>
            <person name="Lucas S."/>
            <person name="Hammon N."/>
            <person name="Deshpande S."/>
            <person name="Cheng J.F."/>
            <person name="Tapia R."/>
            <person name="Goodwin L.A."/>
            <person name="Pitluck S."/>
            <person name="Liolios K."/>
            <person name="Pagani I."/>
            <person name="Ivanova N."/>
            <person name="Mikhailova N."/>
            <person name="Huntemann M."/>
            <person name="Pati A."/>
            <person name="Chen A."/>
            <person name="Palaniappan K."/>
            <person name="Land M."/>
            <person name="Rohde M."/>
            <person name="Spring S."/>
            <person name="Goker M."/>
            <person name="Woyke T."/>
            <person name="Detter J.C."/>
            <person name="Bristow J."/>
            <person name="Eisen J.A."/>
            <person name="Markowitz V."/>
            <person name="Hugenholtz P."/>
            <person name="Klenk H.P."/>
            <person name="Kyrpides N.C."/>
        </authorList>
    </citation>
    <scope>NUCLEOTIDE SEQUENCE</scope>
    <source>
        <strain evidence="3">ATCC BAA-54 / DSM 13181 / NGA</strain>
    </source>
</reference>
<feature type="compositionally biased region" description="Basic and acidic residues" evidence="1">
    <location>
        <begin position="315"/>
        <end position="328"/>
    </location>
</feature>
<organism evidence="2 3">
    <name type="scientific">Acetomicrobium mobile (strain ATCC BAA-54 / DSM 13181 / JCM 12221 / NGA)</name>
    <name type="common">Anaerobaculum mobile</name>
    <dbReference type="NCBI Taxonomy" id="891968"/>
    <lineage>
        <taxon>Bacteria</taxon>
        <taxon>Thermotogati</taxon>
        <taxon>Synergistota</taxon>
        <taxon>Synergistia</taxon>
        <taxon>Synergistales</taxon>
        <taxon>Acetomicrobiaceae</taxon>
        <taxon>Acetomicrobium</taxon>
    </lineage>
</organism>